<dbReference type="AlphaFoldDB" id="A0A921YYR9"/>
<evidence type="ECO:0000256" key="6">
    <source>
        <dbReference type="SAM" id="Phobius"/>
    </source>
</evidence>
<dbReference type="Pfam" id="PF00083">
    <property type="entry name" value="Sugar_tr"/>
    <property type="match status" value="1"/>
</dbReference>
<protein>
    <recommendedName>
        <fullName evidence="7">Major facilitator superfamily (MFS) profile domain-containing protein</fullName>
    </recommendedName>
</protein>
<evidence type="ECO:0000313" key="9">
    <source>
        <dbReference type="Proteomes" id="UP000791440"/>
    </source>
</evidence>
<dbReference type="InterPro" id="IPR005828">
    <property type="entry name" value="MFS_sugar_transport-like"/>
</dbReference>
<evidence type="ECO:0000259" key="7">
    <source>
        <dbReference type="PROSITE" id="PS50850"/>
    </source>
</evidence>
<gene>
    <name evidence="8" type="ORF">O3G_MSEX005167</name>
</gene>
<feature type="transmembrane region" description="Helical" evidence="6">
    <location>
        <begin position="353"/>
        <end position="372"/>
    </location>
</feature>
<dbReference type="EMBL" id="JH668349">
    <property type="protein sequence ID" value="KAG6447806.1"/>
    <property type="molecule type" value="Genomic_DNA"/>
</dbReference>
<feature type="transmembrane region" description="Helical" evidence="6">
    <location>
        <begin position="182"/>
        <end position="204"/>
    </location>
</feature>
<dbReference type="PROSITE" id="PS00217">
    <property type="entry name" value="SUGAR_TRANSPORT_2"/>
    <property type="match status" value="1"/>
</dbReference>
<evidence type="ECO:0000256" key="5">
    <source>
        <dbReference type="SAM" id="MobiDB-lite"/>
    </source>
</evidence>
<dbReference type="SUPFAM" id="SSF103473">
    <property type="entry name" value="MFS general substrate transporter"/>
    <property type="match status" value="1"/>
</dbReference>
<evidence type="ECO:0000256" key="2">
    <source>
        <dbReference type="ARBA" id="ARBA00022692"/>
    </source>
</evidence>
<keyword evidence="3 6" id="KW-1133">Transmembrane helix</keyword>
<organism evidence="8 9">
    <name type="scientific">Manduca sexta</name>
    <name type="common">Tobacco hawkmoth</name>
    <name type="synonym">Tobacco hornworm</name>
    <dbReference type="NCBI Taxonomy" id="7130"/>
    <lineage>
        <taxon>Eukaryota</taxon>
        <taxon>Metazoa</taxon>
        <taxon>Ecdysozoa</taxon>
        <taxon>Arthropoda</taxon>
        <taxon>Hexapoda</taxon>
        <taxon>Insecta</taxon>
        <taxon>Pterygota</taxon>
        <taxon>Neoptera</taxon>
        <taxon>Endopterygota</taxon>
        <taxon>Lepidoptera</taxon>
        <taxon>Glossata</taxon>
        <taxon>Ditrysia</taxon>
        <taxon>Bombycoidea</taxon>
        <taxon>Sphingidae</taxon>
        <taxon>Sphinginae</taxon>
        <taxon>Sphingini</taxon>
        <taxon>Manduca</taxon>
    </lineage>
</organism>
<keyword evidence="4 6" id="KW-0472">Membrane</keyword>
<dbReference type="GO" id="GO:0022857">
    <property type="term" value="F:transmembrane transporter activity"/>
    <property type="evidence" value="ECO:0007669"/>
    <property type="project" value="InterPro"/>
</dbReference>
<dbReference type="PANTHER" id="PTHR24064">
    <property type="entry name" value="SOLUTE CARRIER FAMILY 22 MEMBER"/>
    <property type="match status" value="1"/>
</dbReference>
<proteinExistence type="predicted"/>
<comment type="caution">
    <text evidence="8">The sequence shown here is derived from an EMBL/GenBank/DDBJ whole genome shotgun (WGS) entry which is preliminary data.</text>
</comment>
<dbReference type="InterPro" id="IPR036259">
    <property type="entry name" value="MFS_trans_sf"/>
</dbReference>
<accession>A0A921YYR9</accession>
<dbReference type="GO" id="GO:0016020">
    <property type="term" value="C:membrane"/>
    <property type="evidence" value="ECO:0007669"/>
    <property type="project" value="UniProtKB-SubCell"/>
</dbReference>
<dbReference type="Proteomes" id="UP000791440">
    <property type="component" value="Unassembled WGS sequence"/>
</dbReference>
<feature type="transmembrane region" description="Helical" evidence="6">
    <location>
        <begin position="324"/>
        <end position="346"/>
    </location>
</feature>
<feature type="transmembrane region" description="Helical" evidence="6">
    <location>
        <begin position="21"/>
        <end position="39"/>
    </location>
</feature>
<feature type="transmembrane region" description="Helical" evidence="6">
    <location>
        <begin position="378"/>
        <end position="401"/>
    </location>
</feature>
<dbReference type="InterPro" id="IPR005829">
    <property type="entry name" value="Sugar_transporter_CS"/>
</dbReference>
<evidence type="ECO:0000256" key="4">
    <source>
        <dbReference type="ARBA" id="ARBA00023136"/>
    </source>
</evidence>
<evidence type="ECO:0000256" key="3">
    <source>
        <dbReference type="ARBA" id="ARBA00022989"/>
    </source>
</evidence>
<name>A0A921YYR9_MANSE</name>
<keyword evidence="2 6" id="KW-0812">Transmembrane</keyword>
<reference evidence="8" key="1">
    <citation type="journal article" date="2016" name="Insect Biochem. Mol. Biol.">
        <title>Multifaceted biological insights from a draft genome sequence of the tobacco hornworm moth, Manduca sexta.</title>
        <authorList>
            <person name="Kanost M.R."/>
            <person name="Arrese E.L."/>
            <person name="Cao X."/>
            <person name="Chen Y.R."/>
            <person name="Chellapilla S."/>
            <person name="Goldsmith M.R."/>
            <person name="Grosse-Wilde E."/>
            <person name="Heckel D.G."/>
            <person name="Herndon N."/>
            <person name="Jiang H."/>
            <person name="Papanicolaou A."/>
            <person name="Qu J."/>
            <person name="Soulages J.L."/>
            <person name="Vogel H."/>
            <person name="Walters J."/>
            <person name="Waterhouse R.M."/>
            <person name="Ahn S.J."/>
            <person name="Almeida F.C."/>
            <person name="An C."/>
            <person name="Aqrawi P."/>
            <person name="Bretschneider A."/>
            <person name="Bryant W.B."/>
            <person name="Bucks S."/>
            <person name="Chao H."/>
            <person name="Chevignon G."/>
            <person name="Christen J.M."/>
            <person name="Clarke D.F."/>
            <person name="Dittmer N.T."/>
            <person name="Ferguson L.C.F."/>
            <person name="Garavelou S."/>
            <person name="Gordon K.H.J."/>
            <person name="Gunaratna R.T."/>
            <person name="Han Y."/>
            <person name="Hauser F."/>
            <person name="He Y."/>
            <person name="Heidel-Fischer H."/>
            <person name="Hirsh A."/>
            <person name="Hu Y."/>
            <person name="Jiang H."/>
            <person name="Kalra D."/>
            <person name="Klinner C."/>
            <person name="Konig C."/>
            <person name="Kovar C."/>
            <person name="Kroll A.R."/>
            <person name="Kuwar S.S."/>
            <person name="Lee S.L."/>
            <person name="Lehman R."/>
            <person name="Li K."/>
            <person name="Li Z."/>
            <person name="Liang H."/>
            <person name="Lovelace S."/>
            <person name="Lu Z."/>
            <person name="Mansfield J.H."/>
            <person name="McCulloch K.J."/>
            <person name="Mathew T."/>
            <person name="Morton B."/>
            <person name="Muzny D.M."/>
            <person name="Neunemann D."/>
            <person name="Ongeri F."/>
            <person name="Pauchet Y."/>
            <person name="Pu L.L."/>
            <person name="Pyrousis I."/>
            <person name="Rao X.J."/>
            <person name="Redding A."/>
            <person name="Roesel C."/>
            <person name="Sanchez-Gracia A."/>
            <person name="Schaack S."/>
            <person name="Shukla A."/>
            <person name="Tetreau G."/>
            <person name="Wang Y."/>
            <person name="Xiong G.H."/>
            <person name="Traut W."/>
            <person name="Walsh T.K."/>
            <person name="Worley K.C."/>
            <person name="Wu D."/>
            <person name="Wu W."/>
            <person name="Wu Y.Q."/>
            <person name="Zhang X."/>
            <person name="Zou Z."/>
            <person name="Zucker H."/>
            <person name="Briscoe A.D."/>
            <person name="Burmester T."/>
            <person name="Clem R.J."/>
            <person name="Feyereisen R."/>
            <person name="Grimmelikhuijzen C.J.P."/>
            <person name="Hamodrakas S.J."/>
            <person name="Hansson B.S."/>
            <person name="Huguet E."/>
            <person name="Jermiin L.S."/>
            <person name="Lan Q."/>
            <person name="Lehman H.K."/>
            <person name="Lorenzen M."/>
            <person name="Merzendorfer H."/>
            <person name="Michalopoulos I."/>
            <person name="Morton D.B."/>
            <person name="Muthukrishnan S."/>
            <person name="Oakeshott J.G."/>
            <person name="Palmer W."/>
            <person name="Park Y."/>
            <person name="Passarelli A.L."/>
            <person name="Rozas J."/>
            <person name="Schwartz L.M."/>
            <person name="Smith W."/>
            <person name="Southgate A."/>
            <person name="Vilcinskas A."/>
            <person name="Vogt R."/>
            <person name="Wang P."/>
            <person name="Werren J."/>
            <person name="Yu X.Q."/>
            <person name="Zhou J.J."/>
            <person name="Brown S.J."/>
            <person name="Scherer S.E."/>
            <person name="Richards S."/>
            <person name="Blissard G.W."/>
        </authorList>
    </citation>
    <scope>NUCLEOTIDE SEQUENCE</scope>
</reference>
<feature type="transmembrane region" description="Helical" evidence="6">
    <location>
        <begin position="127"/>
        <end position="150"/>
    </location>
</feature>
<reference evidence="8" key="2">
    <citation type="submission" date="2020-12" db="EMBL/GenBank/DDBJ databases">
        <authorList>
            <person name="Kanost M."/>
        </authorList>
    </citation>
    <scope>NUCLEOTIDE SEQUENCE</scope>
</reference>
<feature type="domain" description="Major facilitator superfamily (MFS) profile" evidence="7">
    <location>
        <begin position="26"/>
        <end position="463"/>
    </location>
</feature>
<feature type="compositionally biased region" description="Basic and acidic residues" evidence="5">
    <location>
        <begin position="471"/>
        <end position="488"/>
    </location>
</feature>
<sequence>MPVKLKNPIEKHFSVLSRYHYYFFTLLFASKLPVFWHILNLIFLSPPMNYYCNDDGLNSTLNTCPCDNPWWDRSVFTETTQTKFGILCDTQWLISFSQSMLYVGTLLGALTFGFLSDTFGRLSMFSMSCLILAISGCLVSIMPTAVSFIFMRTIEGLGVGGAIVTSYVLCVEYCGTRHREMVTALLHIPINLSHMCLAGVSYLLRHCDEFQIALSLPIFLCVALYWLTLESPKWLMDTGKVDEAAVVMEKISRFNRNSYESIKTELEEYQAARSKNSRTKMKFWQIFRHRKLSLNFICMAVVYFVCGMGYYGVSQYIGKMSGDIHINVAISGALLLPGTITTIFLLKILNRRTFLIATNFLSGLFMLIEVLICCDATWPRVVIVCICNCFFFMTFIIVFLYSVELFPTSVRNSVLGILSVVSRLGQISAPIINALPETSAGTIFAVMAMLGAVMCYPLPETKNTELPSSIEDSKMLPRKVRPSDDEVVRMSQDG</sequence>
<evidence type="ECO:0000313" key="8">
    <source>
        <dbReference type="EMBL" id="KAG6447806.1"/>
    </source>
</evidence>
<feature type="transmembrane region" description="Helical" evidence="6">
    <location>
        <begin position="292"/>
        <end position="312"/>
    </location>
</feature>
<feature type="transmembrane region" description="Helical" evidence="6">
    <location>
        <begin position="210"/>
        <end position="227"/>
    </location>
</feature>
<dbReference type="Gene3D" id="1.20.1250.20">
    <property type="entry name" value="MFS general substrate transporter like domains"/>
    <property type="match status" value="1"/>
</dbReference>
<dbReference type="InterPro" id="IPR020846">
    <property type="entry name" value="MFS_dom"/>
</dbReference>
<evidence type="ECO:0000256" key="1">
    <source>
        <dbReference type="ARBA" id="ARBA00004141"/>
    </source>
</evidence>
<keyword evidence="9" id="KW-1185">Reference proteome</keyword>
<feature type="transmembrane region" description="Helical" evidence="6">
    <location>
        <begin position="92"/>
        <end position="115"/>
    </location>
</feature>
<comment type="subcellular location">
    <subcellularLocation>
        <location evidence="1">Membrane</location>
        <topology evidence="1">Multi-pass membrane protein</topology>
    </subcellularLocation>
</comment>
<dbReference type="PROSITE" id="PS50850">
    <property type="entry name" value="MFS"/>
    <property type="match status" value="1"/>
</dbReference>
<feature type="transmembrane region" description="Helical" evidence="6">
    <location>
        <begin position="156"/>
        <end position="175"/>
    </location>
</feature>
<feature type="region of interest" description="Disordered" evidence="5">
    <location>
        <begin position="466"/>
        <end position="494"/>
    </location>
</feature>